<protein>
    <submittedName>
        <fullName evidence="2">Uncharacterized protein</fullName>
    </submittedName>
</protein>
<name>A0A9P6RS33_9FUNG</name>
<comment type="caution">
    <text evidence="2">The sequence shown here is derived from an EMBL/GenBank/DDBJ whole genome shotgun (WGS) entry which is preliminary data.</text>
</comment>
<organism evidence="2 3">
    <name type="scientific">Dissophora globulifera</name>
    <dbReference type="NCBI Taxonomy" id="979702"/>
    <lineage>
        <taxon>Eukaryota</taxon>
        <taxon>Fungi</taxon>
        <taxon>Fungi incertae sedis</taxon>
        <taxon>Mucoromycota</taxon>
        <taxon>Mortierellomycotina</taxon>
        <taxon>Mortierellomycetes</taxon>
        <taxon>Mortierellales</taxon>
        <taxon>Mortierellaceae</taxon>
        <taxon>Dissophora</taxon>
    </lineage>
</organism>
<keyword evidence="1" id="KW-0812">Transmembrane</keyword>
<evidence type="ECO:0000256" key="1">
    <source>
        <dbReference type="SAM" id="Phobius"/>
    </source>
</evidence>
<sequence length="175" mass="20008">MVNKPPKPVKAPKVNKRVNKNAPISSFKTEFPEGSLFARSQQFVKENDAKPFRDFGYFVLIVLLFFIWKLYAATRAQSSTGVNIWSFFVFGTIAVINIWTYLLVRVHVLRGGDIGIVRIQADDIIQYTQISGLFGFWIAFVYFGFRSSDPNILTKAMKASVFNAFWLAVIVKFYV</sequence>
<gene>
    <name evidence="2" type="ORF">BGZ99_006688</name>
</gene>
<feature type="transmembrane region" description="Helical" evidence="1">
    <location>
        <begin position="124"/>
        <end position="145"/>
    </location>
</feature>
<accession>A0A9P6RS33</accession>
<feature type="transmembrane region" description="Helical" evidence="1">
    <location>
        <begin position="55"/>
        <end position="72"/>
    </location>
</feature>
<keyword evidence="1" id="KW-1133">Transmembrane helix</keyword>
<evidence type="ECO:0000313" key="2">
    <source>
        <dbReference type="EMBL" id="KAG0327883.1"/>
    </source>
</evidence>
<evidence type="ECO:0000313" key="3">
    <source>
        <dbReference type="Proteomes" id="UP000738325"/>
    </source>
</evidence>
<dbReference type="AlphaFoldDB" id="A0A9P6RS33"/>
<dbReference type="OrthoDB" id="2345651at2759"/>
<keyword evidence="3" id="KW-1185">Reference proteome</keyword>
<reference evidence="2" key="1">
    <citation type="journal article" date="2020" name="Fungal Divers.">
        <title>Resolving the Mortierellaceae phylogeny through synthesis of multi-gene phylogenetics and phylogenomics.</title>
        <authorList>
            <person name="Vandepol N."/>
            <person name="Liber J."/>
            <person name="Desiro A."/>
            <person name="Na H."/>
            <person name="Kennedy M."/>
            <person name="Barry K."/>
            <person name="Grigoriev I.V."/>
            <person name="Miller A.N."/>
            <person name="O'Donnell K."/>
            <person name="Stajich J.E."/>
            <person name="Bonito G."/>
        </authorList>
    </citation>
    <scope>NUCLEOTIDE SEQUENCE</scope>
    <source>
        <strain evidence="2">REB-010B</strain>
    </source>
</reference>
<keyword evidence="1" id="KW-0472">Membrane</keyword>
<feature type="transmembrane region" description="Helical" evidence="1">
    <location>
        <begin position="84"/>
        <end position="104"/>
    </location>
</feature>
<dbReference type="EMBL" id="JAAAIP010000046">
    <property type="protein sequence ID" value="KAG0327883.1"/>
    <property type="molecule type" value="Genomic_DNA"/>
</dbReference>
<proteinExistence type="predicted"/>
<dbReference type="Proteomes" id="UP000738325">
    <property type="component" value="Unassembled WGS sequence"/>
</dbReference>